<reference evidence="3 4" key="1">
    <citation type="journal article" date="2019" name="Int. J. Syst. Evol. Microbiol.">
        <title>Bifidobacterium jacchi sp. nov., isolated from the faeces of a baby common marmoset (Callithrix jacchus).</title>
        <authorList>
            <person name="Modesto M."/>
            <person name="Watanabe K."/>
            <person name="Arita M."/>
            <person name="Satti M."/>
            <person name="Oki K."/>
            <person name="Sciavilla P."/>
            <person name="Patavino C."/>
            <person name="Camma C."/>
            <person name="Michelini S."/>
            <person name="Sgorbati B."/>
            <person name="Mattarelli P."/>
        </authorList>
    </citation>
    <scope>NUCLEOTIDE SEQUENCE [LARGE SCALE GENOMIC DNA]</scope>
    <source>
        <strain evidence="3 4">MRM 9.3</strain>
    </source>
</reference>
<dbReference type="AlphaFoldDB" id="A0A5N5RK06"/>
<dbReference type="Proteomes" id="UP000326336">
    <property type="component" value="Unassembled WGS sequence"/>
</dbReference>
<keyword evidence="2" id="KW-0472">Membrane</keyword>
<accession>A0A5N5RK06</accession>
<keyword evidence="2" id="KW-1133">Transmembrane helix</keyword>
<organism evidence="3 4">
    <name type="scientific">Bifidobacterium jacchi</name>
    <dbReference type="NCBI Taxonomy" id="2490545"/>
    <lineage>
        <taxon>Bacteria</taxon>
        <taxon>Bacillati</taxon>
        <taxon>Actinomycetota</taxon>
        <taxon>Actinomycetes</taxon>
        <taxon>Bifidobacteriales</taxon>
        <taxon>Bifidobacteriaceae</taxon>
        <taxon>Bifidobacterium</taxon>
    </lineage>
</organism>
<evidence type="ECO:0000256" key="2">
    <source>
        <dbReference type="SAM" id="Phobius"/>
    </source>
</evidence>
<gene>
    <name evidence="3" type="ORF">EHS19_04070</name>
</gene>
<name>A0A5N5RK06_9BIFI</name>
<feature type="transmembrane region" description="Helical" evidence="2">
    <location>
        <begin position="37"/>
        <end position="56"/>
    </location>
</feature>
<dbReference type="RefSeq" id="WP_151916509.1">
    <property type="nucleotide sequence ID" value="NZ_RQSP01000009.1"/>
</dbReference>
<proteinExistence type="predicted"/>
<keyword evidence="2" id="KW-0812">Transmembrane</keyword>
<evidence type="ECO:0000256" key="1">
    <source>
        <dbReference type="SAM" id="MobiDB-lite"/>
    </source>
</evidence>
<feature type="transmembrane region" description="Helical" evidence="2">
    <location>
        <begin position="62"/>
        <end position="83"/>
    </location>
</feature>
<feature type="compositionally biased region" description="Low complexity" evidence="1">
    <location>
        <begin position="1"/>
        <end position="15"/>
    </location>
</feature>
<dbReference type="EMBL" id="RQSP01000009">
    <property type="protein sequence ID" value="KAB5607642.1"/>
    <property type="molecule type" value="Genomic_DNA"/>
</dbReference>
<feature type="region of interest" description="Disordered" evidence="1">
    <location>
        <begin position="1"/>
        <end position="22"/>
    </location>
</feature>
<protein>
    <submittedName>
        <fullName evidence="3">Uncharacterized protein</fullName>
    </submittedName>
</protein>
<keyword evidence="4" id="KW-1185">Reference proteome</keyword>
<comment type="caution">
    <text evidence="3">The sequence shown here is derived from an EMBL/GenBank/DDBJ whole genome shotgun (WGS) entry which is preliminary data.</text>
</comment>
<sequence length="108" mass="11862">MSDSNNISNANGAAATPRSSEQIRSELRNLESASTPMDMLILIAVAVGAPVVAWLITQATHIIFKPLWAFVVFVVIGAVYMAVQIPKERRKKIDELRAELAEAEREGR</sequence>
<evidence type="ECO:0000313" key="4">
    <source>
        <dbReference type="Proteomes" id="UP000326336"/>
    </source>
</evidence>
<evidence type="ECO:0000313" key="3">
    <source>
        <dbReference type="EMBL" id="KAB5607642.1"/>
    </source>
</evidence>